<protein>
    <submittedName>
        <fullName evidence="2">Uncharacterized protein</fullName>
    </submittedName>
</protein>
<gene>
    <name evidence="2" type="ORF">OSTLU_27353</name>
</gene>
<sequence>MERAEAEAVSRTRGEIAEQVECFDRVDRLREAAAEAKRRKREAAGGAKTARPTVGTATRSDSDSDDSGDDVDELVNWRSKKL</sequence>
<dbReference type="KEGG" id="olu:OSTLU_27353"/>
<dbReference type="Proteomes" id="UP000001568">
    <property type="component" value="Chromosome 14"/>
</dbReference>
<name>A4S751_OSTLU</name>
<feature type="compositionally biased region" description="Acidic residues" evidence="1">
    <location>
        <begin position="63"/>
        <end position="73"/>
    </location>
</feature>
<evidence type="ECO:0000256" key="1">
    <source>
        <dbReference type="SAM" id="MobiDB-lite"/>
    </source>
</evidence>
<dbReference type="Gramene" id="ABO99687">
    <property type="protein sequence ID" value="ABO99687"/>
    <property type="gene ID" value="OSTLU_27353"/>
</dbReference>
<proteinExistence type="predicted"/>
<dbReference type="EMBL" id="CP000594">
    <property type="protein sequence ID" value="ABO99687.1"/>
    <property type="molecule type" value="Genomic_DNA"/>
</dbReference>
<dbReference type="HOGENOM" id="CLU_2562509_0_0_1"/>
<accession>A4S751</accession>
<dbReference type="GeneID" id="5005540"/>
<feature type="region of interest" description="Disordered" evidence="1">
    <location>
        <begin position="34"/>
        <end position="82"/>
    </location>
</feature>
<organism evidence="2 3">
    <name type="scientific">Ostreococcus lucimarinus (strain CCE9901)</name>
    <dbReference type="NCBI Taxonomy" id="436017"/>
    <lineage>
        <taxon>Eukaryota</taxon>
        <taxon>Viridiplantae</taxon>
        <taxon>Chlorophyta</taxon>
        <taxon>Mamiellophyceae</taxon>
        <taxon>Mamiellales</taxon>
        <taxon>Bathycoccaceae</taxon>
        <taxon>Ostreococcus</taxon>
    </lineage>
</organism>
<reference evidence="2 3" key="1">
    <citation type="journal article" date="2007" name="Proc. Natl. Acad. Sci. U.S.A.">
        <title>The tiny eukaryote Ostreococcus provides genomic insights into the paradox of plankton speciation.</title>
        <authorList>
            <person name="Palenik B."/>
            <person name="Grimwood J."/>
            <person name="Aerts A."/>
            <person name="Rouze P."/>
            <person name="Salamov A."/>
            <person name="Putnam N."/>
            <person name="Dupont C."/>
            <person name="Jorgensen R."/>
            <person name="Derelle E."/>
            <person name="Rombauts S."/>
            <person name="Zhou K."/>
            <person name="Otillar R."/>
            <person name="Merchant S.S."/>
            <person name="Podell S."/>
            <person name="Gaasterland T."/>
            <person name="Napoli C."/>
            <person name="Gendler K."/>
            <person name="Manuell A."/>
            <person name="Tai V."/>
            <person name="Vallon O."/>
            <person name="Piganeau G."/>
            <person name="Jancek S."/>
            <person name="Heijde M."/>
            <person name="Jabbari K."/>
            <person name="Bowler C."/>
            <person name="Lohr M."/>
            <person name="Robbens S."/>
            <person name="Werner G."/>
            <person name="Dubchak I."/>
            <person name="Pazour G.J."/>
            <person name="Ren Q."/>
            <person name="Paulsen I."/>
            <person name="Delwiche C."/>
            <person name="Schmutz J."/>
            <person name="Rokhsar D."/>
            <person name="Van de Peer Y."/>
            <person name="Moreau H."/>
            <person name="Grigoriev I.V."/>
        </authorList>
    </citation>
    <scope>NUCLEOTIDE SEQUENCE [LARGE SCALE GENOMIC DNA]</scope>
    <source>
        <strain evidence="2 3">CCE9901</strain>
    </source>
</reference>
<evidence type="ECO:0000313" key="2">
    <source>
        <dbReference type="EMBL" id="ABO99687.1"/>
    </source>
</evidence>
<dbReference type="RefSeq" id="XP_001421394.1">
    <property type="nucleotide sequence ID" value="XM_001421357.1"/>
</dbReference>
<evidence type="ECO:0000313" key="3">
    <source>
        <dbReference type="Proteomes" id="UP000001568"/>
    </source>
</evidence>
<dbReference type="AlphaFoldDB" id="A4S751"/>
<keyword evidence="3" id="KW-1185">Reference proteome</keyword>